<sequence length="287" mass="31703">MQSLPSIAFFAFVVAACQPTTPTLQFSSEPTMTKVEAGQIDEASGIVDSRTMPGALWVEQDGGNPAELALLGYDGKVRGKLAIPNTTNRDWEDIAIGPGPQANVNYLYIAEIGDNNAQYGQYAIYRLPEPRNMTDAPGPVERIQFKYPDGARDAETLMLDPRTKDIYIVSKREAKVHLYRLPYPQSTNELLTAEALGELPYTYVTGGGFSSDGSEILLRTYAGIYHWSRTSSQSVADAMQRTTARDLPYRLEPQGEAVCFNRDNSGYFTLSEKASAPNVTLNYYARQ</sequence>
<evidence type="ECO:0000313" key="1">
    <source>
        <dbReference type="EMBL" id="MBO0934920.1"/>
    </source>
</evidence>
<accession>A0A939GDN1</accession>
<evidence type="ECO:0000313" key="2">
    <source>
        <dbReference type="Proteomes" id="UP000664034"/>
    </source>
</evidence>
<reference evidence="1" key="1">
    <citation type="submission" date="2021-03" db="EMBL/GenBank/DDBJ databases">
        <title>Fibrella sp. HMF5335 genome sequencing and assembly.</title>
        <authorList>
            <person name="Kang H."/>
            <person name="Kim H."/>
            <person name="Bae S."/>
            <person name="Joh K."/>
        </authorList>
    </citation>
    <scope>NUCLEOTIDE SEQUENCE</scope>
    <source>
        <strain evidence="1">HMF5335</strain>
    </source>
</reference>
<name>A0A939GDN1_9BACT</name>
<gene>
    <name evidence="1" type="ORF">J2I47_00030</name>
</gene>
<dbReference type="RefSeq" id="WP_207362496.1">
    <property type="nucleotide sequence ID" value="NZ_JAFMYV010000001.1"/>
</dbReference>
<dbReference type="AlphaFoldDB" id="A0A939GDN1"/>
<protein>
    <submittedName>
        <fullName evidence="1">PE-PGRS family protein</fullName>
    </submittedName>
</protein>
<dbReference type="EMBL" id="JAFMYV010000001">
    <property type="protein sequence ID" value="MBO0934920.1"/>
    <property type="molecule type" value="Genomic_DNA"/>
</dbReference>
<proteinExistence type="predicted"/>
<comment type="caution">
    <text evidence="1">The sequence shown here is derived from an EMBL/GenBank/DDBJ whole genome shotgun (WGS) entry which is preliminary data.</text>
</comment>
<keyword evidence="2" id="KW-1185">Reference proteome</keyword>
<dbReference type="Proteomes" id="UP000664034">
    <property type="component" value="Unassembled WGS sequence"/>
</dbReference>
<organism evidence="1 2">
    <name type="scientific">Fibrella rubiginis</name>
    <dbReference type="NCBI Taxonomy" id="2817060"/>
    <lineage>
        <taxon>Bacteria</taxon>
        <taxon>Pseudomonadati</taxon>
        <taxon>Bacteroidota</taxon>
        <taxon>Cytophagia</taxon>
        <taxon>Cytophagales</taxon>
        <taxon>Spirosomataceae</taxon>
        <taxon>Fibrella</taxon>
    </lineage>
</organism>